<evidence type="ECO:0000313" key="1">
    <source>
        <dbReference type="EMBL" id="QQC64375.1"/>
    </source>
</evidence>
<dbReference type="Proteomes" id="UP000595610">
    <property type="component" value="Chromosome 1"/>
</dbReference>
<proteinExistence type="predicted"/>
<protein>
    <submittedName>
        <fullName evidence="1">Uncharacterized protein</fullName>
    </submittedName>
</protein>
<sequence length="48" mass="5129">MSGGSAQRCKVTGSGHFVLCRGDWTTVEAVSAGSLIVHAMFLRYVIND</sequence>
<dbReference type="AlphaFoldDB" id="A0A7T4N346"/>
<name>A0A7T4N346_9BURK</name>
<accession>A0A7T4N346</accession>
<organism evidence="1 2">
    <name type="scientific">Paraburkholderia ginsengisoli</name>
    <dbReference type="NCBI Taxonomy" id="311231"/>
    <lineage>
        <taxon>Bacteria</taxon>
        <taxon>Pseudomonadati</taxon>
        <taxon>Pseudomonadota</taxon>
        <taxon>Betaproteobacteria</taxon>
        <taxon>Burkholderiales</taxon>
        <taxon>Burkholderiaceae</taxon>
        <taxon>Paraburkholderia</taxon>
    </lineage>
</organism>
<dbReference type="RefSeq" id="WP_157004122.1">
    <property type="nucleotide sequence ID" value="NZ_CP066075.1"/>
</dbReference>
<keyword evidence="2" id="KW-1185">Reference proteome</keyword>
<dbReference type="EMBL" id="CP066075">
    <property type="protein sequence ID" value="QQC64375.1"/>
    <property type="molecule type" value="Genomic_DNA"/>
</dbReference>
<gene>
    <name evidence="1" type="ORF">I6I06_02460</name>
</gene>
<dbReference type="KEGG" id="pgis:I6I06_02460"/>
<reference evidence="1 2" key="1">
    <citation type="submission" date="2020-12" db="EMBL/GenBank/DDBJ databases">
        <title>FDA dAtabase for Regulatory Grade micrObial Sequences (FDA-ARGOS): Supporting development and validation of Infectious Disease Dx tests.</title>
        <authorList>
            <person name="Nelson B."/>
            <person name="Plummer A."/>
            <person name="Tallon L."/>
            <person name="Sadzewicz L."/>
            <person name="Zhao X."/>
            <person name="Boylan J."/>
            <person name="Ott S."/>
            <person name="Bowen H."/>
            <person name="Vavikolanu K."/>
            <person name="Mehta A."/>
            <person name="Aluvathingal J."/>
            <person name="Nadendla S."/>
            <person name="Myers T."/>
            <person name="Yan Y."/>
            <person name="Sichtig H."/>
        </authorList>
    </citation>
    <scope>NUCLEOTIDE SEQUENCE [LARGE SCALE GENOMIC DNA]</scope>
    <source>
        <strain evidence="1 2">FDAARGOS_1049</strain>
    </source>
</reference>
<evidence type="ECO:0000313" key="2">
    <source>
        <dbReference type="Proteomes" id="UP000595610"/>
    </source>
</evidence>